<organism evidence="1 2">
    <name type="scientific">Acaulospora colombiana</name>
    <dbReference type="NCBI Taxonomy" id="27376"/>
    <lineage>
        <taxon>Eukaryota</taxon>
        <taxon>Fungi</taxon>
        <taxon>Fungi incertae sedis</taxon>
        <taxon>Mucoromycota</taxon>
        <taxon>Glomeromycotina</taxon>
        <taxon>Glomeromycetes</taxon>
        <taxon>Diversisporales</taxon>
        <taxon>Acaulosporaceae</taxon>
        <taxon>Acaulospora</taxon>
    </lineage>
</organism>
<proteinExistence type="predicted"/>
<reference evidence="1" key="1">
    <citation type="submission" date="2021-06" db="EMBL/GenBank/DDBJ databases">
        <authorList>
            <person name="Kallberg Y."/>
            <person name="Tangrot J."/>
            <person name="Rosling A."/>
        </authorList>
    </citation>
    <scope>NUCLEOTIDE SEQUENCE</scope>
    <source>
        <strain evidence="1">CL356</strain>
    </source>
</reference>
<evidence type="ECO:0000313" key="2">
    <source>
        <dbReference type="Proteomes" id="UP000789525"/>
    </source>
</evidence>
<dbReference type="EMBL" id="CAJVPT010007994">
    <property type="protein sequence ID" value="CAG8547173.1"/>
    <property type="molecule type" value="Genomic_DNA"/>
</dbReference>
<feature type="non-terminal residue" evidence="1">
    <location>
        <position position="1"/>
    </location>
</feature>
<evidence type="ECO:0000313" key="1">
    <source>
        <dbReference type="EMBL" id="CAG8547173.1"/>
    </source>
</evidence>
<dbReference type="Proteomes" id="UP000789525">
    <property type="component" value="Unassembled WGS sequence"/>
</dbReference>
<gene>
    <name evidence="1" type="ORF">ACOLOM_LOCUS4706</name>
</gene>
<name>A0ACA9LUD0_9GLOM</name>
<sequence length="238" mass="28405">WEQELLREILKDNEDYKIDDLLEGDCGESIFILNALRRIEDYVLFIVDIIQNGFDPHPHSLHHKLLFFNPQTKDDNPDKYYEDRFDPHLHNLHHKLLFFNPQTKDNDLDEYYECSGDEIESEYRGLIANQKSSQRTLVDSIPVTSLGNPVEDEFDRYLMLDDQSKFADPIEWWRQHENEFPVMSILARKYLAIPLTRYSLEKSYLEHCRTLETLIKDLPDFDAAKKYKFLQHNGKYLC</sequence>
<comment type="caution">
    <text evidence="1">The sequence shown here is derived from an EMBL/GenBank/DDBJ whole genome shotgun (WGS) entry which is preliminary data.</text>
</comment>
<protein>
    <submittedName>
        <fullName evidence="1">13436_t:CDS:1</fullName>
    </submittedName>
</protein>
<accession>A0ACA9LUD0</accession>
<keyword evidence="2" id="KW-1185">Reference proteome</keyword>